<evidence type="ECO:0000313" key="2">
    <source>
        <dbReference type="Proteomes" id="UP001177140"/>
    </source>
</evidence>
<proteinExistence type="predicted"/>
<dbReference type="EMBL" id="JAJJMA010047295">
    <property type="protein sequence ID" value="MCL7025606.1"/>
    <property type="molecule type" value="Genomic_DNA"/>
</dbReference>
<keyword evidence="2" id="KW-1185">Reference proteome</keyword>
<dbReference type="AlphaFoldDB" id="A0AA41RWB0"/>
<comment type="caution">
    <text evidence="1">The sequence shown here is derived from an EMBL/GenBank/DDBJ whole genome shotgun (WGS) entry which is preliminary data.</text>
</comment>
<gene>
    <name evidence="1" type="ORF">MKW94_027120</name>
</gene>
<dbReference type="Proteomes" id="UP001177140">
    <property type="component" value="Unassembled WGS sequence"/>
</dbReference>
<reference evidence="1" key="1">
    <citation type="submission" date="2022-03" db="EMBL/GenBank/DDBJ databases">
        <title>A functionally conserved STORR gene fusion in Papaver species that diverged 16.8 million years ago.</title>
        <authorList>
            <person name="Catania T."/>
        </authorList>
    </citation>
    <scope>NUCLEOTIDE SEQUENCE</scope>
    <source>
        <strain evidence="1">S-191538</strain>
    </source>
</reference>
<evidence type="ECO:0000313" key="1">
    <source>
        <dbReference type="EMBL" id="MCL7025606.1"/>
    </source>
</evidence>
<organism evidence="1 2">
    <name type="scientific">Papaver nudicaule</name>
    <name type="common">Iceland poppy</name>
    <dbReference type="NCBI Taxonomy" id="74823"/>
    <lineage>
        <taxon>Eukaryota</taxon>
        <taxon>Viridiplantae</taxon>
        <taxon>Streptophyta</taxon>
        <taxon>Embryophyta</taxon>
        <taxon>Tracheophyta</taxon>
        <taxon>Spermatophyta</taxon>
        <taxon>Magnoliopsida</taxon>
        <taxon>Ranunculales</taxon>
        <taxon>Papaveraceae</taxon>
        <taxon>Papaveroideae</taxon>
        <taxon>Papaver</taxon>
    </lineage>
</organism>
<accession>A0AA41RWB0</accession>
<name>A0AA41RWB0_PAPNU</name>
<protein>
    <submittedName>
        <fullName evidence="1">Uncharacterized protein</fullName>
    </submittedName>
</protein>
<sequence length="155" mass="17639">MRVSPWNQYQLVEEKSDPGFQQASCKAHASRGCACFDHASAGIEDPSPPKFFLKSSLKKPCCTSVVRRDGDLHVASMENDNNDPGCIGKRKVQWTGYIGKKKVQWTDTCGKGLAEIREFEVSVDSFQFSFLRRCKNNVFEANLWCIMFFVWRENG</sequence>
<feature type="non-terminal residue" evidence="1">
    <location>
        <position position="155"/>
    </location>
</feature>
<dbReference type="PANTHER" id="PTHR33401">
    <property type="entry name" value="LIGHT-HARVESTING COMPLEX-LIKE PROTEIN OHP2, CHLOROPLASTIC"/>
    <property type="match status" value="1"/>
</dbReference>
<dbReference type="PANTHER" id="PTHR33401:SF3">
    <property type="entry name" value="LOW AFFINITY POTASSIUM TRANSPORT SYSTEM PROTEIN"/>
    <property type="match status" value="1"/>
</dbReference>